<feature type="modified residue" description="Cysteine persulfide" evidence="9">
    <location>
        <position position="408"/>
    </location>
</feature>
<feature type="binding site" evidence="9">
    <location>
        <position position="3"/>
    </location>
    <ligand>
        <name>[2Fe-2S] cluster</name>
        <dbReference type="ChEBI" id="CHEBI:190135"/>
    </ligand>
</feature>
<feature type="binding site" evidence="9">
    <location>
        <position position="495"/>
    </location>
    <ligand>
        <name>hybrid [4Fe-2O-2S] cluster</name>
        <dbReference type="ChEBI" id="CHEBI:60519"/>
    </ligand>
</feature>
<keyword evidence="3 9" id="KW-0001">2Fe-2S</keyword>
<feature type="binding site" evidence="9">
    <location>
        <position position="320"/>
    </location>
    <ligand>
        <name>hybrid [4Fe-2O-2S] cluster</name>
        <dbReference type="ChEBI" id="CHEBI:60519"/>
    </ligand>
</feature>
<dbReference type="GO" id="GO:0050418">
    <property type="term" value="F:hydroxylamine reductase activity"/>
    <property type="evidence" value="ECO:0007669"/>
    <property type="project" value="UniProtKB-UniRule"/>
</dbReference>
<feature type="binding site" evidence="9">
    <location>
        <position position="497"/>
    </location>
    <ligand>
        <name>hybrid [4Fe-2O-2S] cluster</name>
        <dbReference type="ChEBI" id="CHEBI:60519"/>
    </ligand>
</feature>
<keyword evidence="7 9" id="KW-0411">Iron-sulfur</keyword>
<dbReference type="HAMAP" id="MF_00069">
    <property type="entry name" value="Hydroxylam_reduct"/>
    <property type="match status" value="1"/>
</dbReference>
<dbReference type="InterPro" id="IPR016099">
    <property type="entry name" value="Prismane-like_a/b-sand"/>
</dbReference>
<evidence type="ECO:0000256" key="5">
    <source>
        <dbReference type="ARBA" id="ARBA00023002"/>
    </source>
</evidence>
<dbReference type="Gene3D" id="1.20.1270.20">
    <property type="match status" value="2"/>
</dbReference>
<dbReference type="NCBIfam" id="NF003658">
    <property type="entry name" value="PRK05290.1"/>
    <property type="match status" value="1"/>
</dbReference>
<comment type="subcellular location">
    <subcellularLocation>
        <location evidence="1 9">Cytoplasm</location>
    </subcellularLocation>
</comment>
<dbReference type="AlphaFoldDB" id="A0AAN0VZS1"/>
<keyword evidence="5 9" id="KW-0560">Oxidoreductase</keyword>
<dbReference type="FunFam" id="1.20.1270.20:FF:000002">
    <property type="entry name" value="Hydroxylamine reductase"/>
    <property type="match status" value="1"/>
</dbReference>
<dbReference type="PANTHER" id="PTHR30109">
    <property type="entry name" value="HYDROXYLAMINE REDUCTASE"/>
    <property type="match status" value="1"/>
</dbReference>
<dbReference type="Pfam" id="PF03063">
    <property type="entry name" value="Prismane"/>
    <property type="match status" value="1"/>
</dbReference>
<comment type="cofactor">
    <cofactor evidence="9">
        <name>[2Fe-2S] cluster</name>
        <dbReference type="ChEBI" id="CHEBI:190135"/>
    </cofactor>
    <text evidence="9">Binds 1 [2Fe-2S] cluster.</text>
</comment>
<evidence type="ECO:0000256" key="1">
    <source>
        <dbReference type="ARBA" id="ARBA00004496"/>
    </source>
</evidence>
<dbReference type="GO" id="GO:0005737">
    <property type="term" value="C:cytoplasm"/>
    <property type="evidence" value="ECO:0007669"/>
    <property type="project" value="UniProtKB-SubCell"/>
</dbReference>
<feature type="binding site" evidence="9">
    <location>
        <position position="25"/>
    </location>
    <ligand>
        <name>[2Fe-2S] cluster</name>
        <dbReference type="ChEBI" id="CHEBI:190135"/>
    </ligand>
</feature>
<keyword evidence="4 9" id="KW-0479">Metal-binding</keyword>
<feature type="binding site" evidence="9">
    <location>
        <position position="436"/>
    </location>
    <ligand>
        <name>hybrid [4Fe-2O-2S] cluster</name>
        <dbReference type="ChEBI" id="CHEBI:60519"/>
    </ligand>
</feature>
<comment type="catalytic activity">
    <reaction evidence="8 9">
        <text>A + NH4(+) + H2O = hydroxylamine + AH2 + H(+)</text>
        <dbReference type="Rhea" id="RHEA:22052"/>
        <dbReference type="ChEBI" id="CHEBI:13193"/>
        <dbReference type="ChEBI" id="CHEBI:15377"/>
        <dbReference type="ChEBI" id="CHEBI:15378"/>
        <dbReference type="ChEBI" id="CHEBI:15429"/>
        <dbReference type="ChEBI" id="CHEBI:17499"/>
        <dbReference type="ChEBI" id="CHEBI:28938"/>
        <dbReference type="EC" id="1.7.99.1"/>
    </reaction>
</comment>
<feature type="binding site" evidence="9">
    <location>
        <position position="6"/>
    </location>
    <ligand>
        <name>[2Fe-2S] cluster</name>
        <dbReference type="ChEBI" id="CHEBI:190135"/>
    </ligand>
</feature>
<dbReference type="Gene3D" id="3.40.50.2030">
    <property type="match status" value="2"/>
</dbReference>
<dbReference type="InterPro" id="IPR010048">
    <property type="entry name" value="Hydroxylam_reduct"/>
</dbReference>
<evidence type="ECO:0000256" key="8">
    <source>
        <dbReference type="ARBA" id="ARBA00051350"/>
    </source>
</evidence>
<organism evidence="10 11">
    <name type="scientific">Vibrio coralliilyticus</name>
    <dbReference type="NCBI Taxonomy" id="190893"/>
    <lineage>
        <taxon>Bacteria</taxon>
        <taxon>Pseudomonadati</taxon>
        <taxon>Pseudomonadota</taxon>
        <taxon>Gammaproteobacteria</taxon>
        <taxon>Vibrionales</taxon>
        <taxon>Vibrionaceae</taxon>
        <taxon>Vibrio</taxon>
    </lineage>
</organism>
<comment type="cofactor">
    <cofactor evidence="9">
        <name>hybrid [4Fe-2O-2S] cluster</name>
        <dbReference type="ChEBI" id="CHEBI:60519"/>
    </cofactor>
    <text evidence="9">Binds 1 hybrid [4Fe-2O-2S] cluster.</text>
</comment>
<dbReference type="InterPro" id="IPR016100">
    <property type="entry name" value="Prismane_a-bundle"/>
</dbReference>
<sequence>MFCIQCEQTIQTPTVKGCSFAQGMCGKTSEVSDLQDVLVYTLEGVSYWAEQARRFDIIDDEVNQWAPKAFFSTLTNVNFDPERILELAAQAAQFKSRLKEQTLAAAKLADVELEPAPKVANFELPASAEAILEFAPQVAVNRGYQEISEDVIGLRLLCLYGLKGAAAYMEHARVLEQTNNDIYAEYHEIMAWLGTDPEDLNALLECSMRIGLMNYKVMEMLDLGETTTFGHPEPTQVNVKPVKGKCILVSGHDLHDLEKILQQTEGTGINVYTNGEMLPAHGYPELKKYPHLVGNYGSAWQNQQKEFANFPGAIVMTSNCLLNPNMGQYSDRLFTRSIVGWPGVAHIEGDDFSKVIECALAQDGFQHDEIEHMITVGFGRNALMSAAPAVVEQVKEGNIKHFFLVGGCDGDKAERSYYTDFTASAPEDTLILTLACGKFRFNKNQFGDINGIPRLLDVGQCNDAYSAIQLALALSKEFDCDINELPLTLVLSWFEQKAIVILLTLFALGVKGIYTGPTAPAFLTDNLIQIIQDKFDMRSIGNVEDDLKTILAA</sequence>
<comment type="similarity">
    <text evidence="9">Belongs to the HCP family.</text>
</comment>
<dbReference type="SUPFAM" id="SSF56821">
    <property type="entry name" value="Prismane protein-like"/>
    <property type="match status" value="1"/>
</dbReference>
<dbReference type="InterPro" id="IPR004137">
    <property type="entry name" value="HCP/CODH"/>
</dbReference>
<dbReference type="NCBIfam" id="TIGR01703">
    <property type="entry name" value="hybrid_clust"/>
    <property type="match status" value="1"/>
</dbReference>
<keyword evidence="2 9" id="KW-0963">Cytoplasm</keyword>
<name>A0AAN0VZS1_9VIBR</name>
<comment type="function">
    <text evidence="9">Catalyzes the reduction of hydroxylamine to form NH(3) and H(2)O.</text>
</comment>
<protein>
    <recommendedName>
        <fullName evidence="9">Hydroxylamine reductase</fullName>
        <ecNumber evidence="9">1.7.99.1</ecNumber>
    </recommendedName>
    <alternativeName>
        <fullName evidence="9">Hybrid-cluster protein</fullName>
        <shortName evidence="9">HCP</shortName>
    </alternativeName>
    <alternativeName>
        <fullName evidence="9">Prismane protein</fullName>
    </alternativeName>
</protein>
<feature type="binding site" evidence="9">
    <location>
        <position position="252"/>
    </location>
    <ligand>
        <name>hybrid [4Fe-2O-2S] cluster</name>
        <dbReference type="ChEBI" id="CHEBI:60519"/>
    </ligand>
</feature>
<dbReference type="RefSeq" id="WP_043009903.1">
    <property type="nucleotide sequence ID" value="NZ_CP009618.1"/>
</dbReference>
<evidence type="ECO:0000313" key="10">
    <source>
        <dbReference type="EMBL" id="AIW20856.1"/>
    </source>
</evidence>
<dbReference type="InterPro" id="IPR011254">
    <property type="entry name" value="Prismane-like_sf"/>
</dbReference>
<dbReference type="PIRSF" id="PIRSF000076">
    <property type="entry name" value="HCP"/>
    <property type="match status" value="1"/>
</dbReference>
<evidence type="ECO:0000256" key="9">
    <source>
        <dbReference type="HAMAP-Rule" id="MF_00069"/>
    </source>
</evidence>
<proteinExistence type="inferred from homology"/>
<dbReference type="FunFam" id="1.20.1270.20:FF:000001">
    <property type="entry name" value="Hydroxylamine reductase"/>
    <property type="match status" value="1"/>
</dbReference>
<evidence type="ECO:0000256" key="4">
    <source>
        <dbReference type="ARBA" id="ARBA00022723"/>
    </source>
</evidence>
<gene>
    <name evidence="9" type="primary">hcp</name>
    <name evidence="10" type="ORF">IX92_17575</name>
</gene>
<dbReference type="FunFam" id="3.40.50.2030:FF:000001">
    <property type="entry name" value="Hydroxylamine reductase"/>
    <property type="match status" value="1"/>
</dbReference>
<dbReference type="GO" id="GO:0042542">
    <property type="term" value="P:response to hydrogen peroxide"/>
    <property type="evidence" value="ECO:0007669"/>
    <property type="project" value="TreeGrafter"/>
</dbReference>
<evidence type="ECO:0000256" key="2">
    <source>
        <dbReference type="ARBA" id="ARBA00022490"/>
    </source>
</evidence>
<dbReference type="GO" id="GO:0004601">
    <property type="term" value="F:peroxidase activity"/>
    <property type="evidence" value="ECO:0007669"/>
    <property type="project" value="TreeGrafter"/>
</dbReference>
<dbReference type="Proteomes" id="UP000030081">
    <property type="component" value="Chromosome 2"/>
</dbReference>
<dbReference type="EMBL" id="CP009618">
    <property type="protein sequence ID" value="AIW20856.1"/>
    <property type="molecule type" value="Genomic_DNA"/>
</dbReference>
<dbReference type="GO" id="GO:0051537">
    <property type="term" value="F:2 iron, 2 sulfur cluster binding"/>
    <property type="evidence" value="ECO:0007669"/>
    <property type="project" value="UniProtKB-KW"/>
</dbReference>
<dbReference type="EC" id="1.7.99.1" evidence="9"/>
<feature type="binding site" evidence="9">
    <location>
        <position position="276"/>
    </location>
    <ligand>
        <name>hybrid [4Fe-2O-2S] cluster</name>
        <dbReference type="ChEBI" id="CHEBI:60519"/>
    </ligand>
</feature>
<evidence type="ECO:0000256" key="7">
    <source>
        <dbReference type="ARBA" id="ARBA00023014"/>
    </source>
</evidence>
<dbReference type="KEGG" id="vcy:IX92_17575"/>
<keyword evidence="6 9" id="KW-0408">Iron</keyword>
<accession>A0AAN0VZS1</accession>
<dbReference type="CDD" id="cd01914">
    <property type="entry name" value="HCP"/>
    <property type="match status" value="1"/>
</dbReference>
<dbReference type="GO" id="GO:0046872">
    <property type="term" value="F:metal ion binding"/>
    <property type="evidence" value="ECO:0007669"/>
    <property type="project" value="UniProtKB-KW"/>
</dbReference>
<reference evidence="10 11" key="1">
    <citation type="submission" date="2014-10" db="EMBL/GenBank/DDBJ databases">
        <title>The Complete Genome Sequence for the Shellfish Pathogen Vibrio coralliilyticus RE98 Isolated from a Shellfish Hatchery.</title>
        <authorList>
            <person name="Richards G.P."/>
            <person name="Bono J.L."/>
            <person name="Watson M.A."/>
            <person name="Needleman D.S."/>
        </authorList>
    </citation>
    <scope>NUCLEOTIDE SEQUENCE [LARGE SCALE GENOMIC DNA]</scope>
    <source>
        <strain evidence="10 11">RE98</strain>
    </source>
</reference>
<dbReference type="PANTHER" id="PTHR30109:SF0">
    <property type="entry name" value="HYDROXYLAMINE REDUCTASE"/>
    <property type="match status" value="1"/>
</dbReference>
<evidence type="ECO:0000256" key="3">
    <source>
        <dbReference type="ARBA" id="ARBA00022714"/>
    </source>
</evidence>
<feature type="binding site" evidence="9">
    <location>
        <position position="18"/>
    </location>
    <ligand>
        <name>[2Fe-2S] cluster</name>
        <dbReference type="ChEBI" id="CHEBI:190135"/>
    </ligand>
</feature>
<keyword evidence="11" id="KW-1185">Reference proteome</keyword>
<feature type="binding site" evidence="9">
    <location>
        <position position="461"/>
    </location>
    <ligand>
        <name>hybrid [4Fe-2O-2S] cluster</name>
        <dbReference type="ChEBI" id="CHEBI:60519"/>
    </ligand>
</feature>
<evidence type="ECO:0000313" key="11">
    <source>
        <dbReference type="Proteomes" id="UP000030081"/>
    </source>
</evidence>
<feature type="binding site" description="via persulfide group" evidence="9">
    <location>
        <position position="408"/>
    </location>
    <ligand>
        <name>hybrid [4Fe-2O-2S] cluster</name>
        <dbReference type="ChEBI" id="CHEBI:60519"/>
    </ligand>
</feature>
<evidence type="ECO:0000256" key="6">
    <source>
        <dbReference type="ARBA" id="ARBA00023004"/>
    </source>
</evidence>
<dbReference type="FunFam" id="3.40.50.2030:FF:000002">
    <property type="entry name" value="Hydroxylamine reductase"/>
    <property type="match status" value="1"/>
</dbReference>